<keyword evidence="11" id="KW-1185">Reference proteome</keyword>
<comment type="subunit">
    <text evidence="7">Component of the SMC5-SMC6 complex.</text>
</comment>
<keyword evidence="5 7" id="KW-0234">DNA repair</keyword>
<sequence>MASEETDPACDDEIDIIDVEDNMKYLKPLQDEKERREIRHKYRTFIEDMERDKHDLINPESDSLNERLKQADELYKPVKMTREAALDSQALVLIANMGRQKAQALNTEFVKFQPVEFVEKLVAKTFLCGNVLEDRTISTEKWCSLGKAVQPSFKRCPPFRFINGSFERGEVQVRKERVKKIKEKDNTVDKATVPVQVQRVQDTDKMEATTAEVERIFAKLQECYKISKNNPLCYFEFVTNPFSFGQTVENIFYVSFLVRDGLVKIFLDEDKLPVIEPIENKEAEGSDKSEKNKQVIVSLTPADWKEIVKTFGITDCVIPNRPSAGVAKKNKK</sequence>
<evidence type="ECO:0000259" key="9">
    <source>
        <dbReference type="Pfam" id="PF15412"/>
    </source>
</evidence>
<comment type="similarity">
    <text evidence="2 7">Belongs to the NSE4 family.</text>
</comment>
<keyword evidence="6 7" id="KW-0539">Nucleus</keyword>
<dbReference type="InterPro" id="IPR029225">
    <property type="entry name" value="Nse4_Nse3-bd"/>
</dbReference>
<dbReference type="Proteomes" id="UP001347796">
    <property type="component" value="Unassembled WGS sequence"/>
</dbReference>
<comment type="subcellular location">
    <subcellularLocation>
        <location evidence="1 7">Nucleus</location>
    </subcellularLocation>
</comment>
<evidence type="ECO:0000256" key="6">
    <source>
        <dbReference type="ARBA" id="ARBA00023242"/>
    </source>
</evidence>
<dbReference type="GO" id="GO:0006281">
    <property type="term" value="P:DNA repair"/>
    <property type="evidence" value="ECO:0007669"/>
    <property type="project" value="UniProtKB-UniRule"/>
</dbReference>
<dbReference type="AlphaFoldDB" id="A0AAN8K6T3"/>
<comment type="function">
    <text evidence="7">Component of the SMC5-SMC6 complex, that promotes sister chromatid alignment after DNA damage and facilitates double-stranded DNA breaks (DSBs) repair via homologous recombination between sister chromatids.</text>
</comment>
<evidence type="ECO:0000256" key="5">
    <source>
        <dbReference type="ARBA" id="ARBA00023204"/>
    </source>
</evidence>
<name>A0AAN8K6T3_PATCE</name>
<feature type="domain" description="Non-structural maintenance of chromosome element 4 C-terminal" evidence="8">
    <location>
        <begin position="232"/>
        <end position="318"/>
    </location>
</feature>
<evidence type="ECO:0000313" key="10">
    <source>
        <dbReference type="EMBL" id="KAK6185614.1"/>
    </source>
</evidence>
<evidence type="ECO:0000256" key="3">
    <source>
        <dbReference type="ARBA" id="ARBA00022763"/>
    </source>
</evidence>
<keyword evidence="3 7" id="KW-0227">DNA damage</keyword>
<keyword evidence="4 7" id="KW-0233">DNA recombination</keyword>
<comment type="caution">
    <text evidence="10">The sequence shown here is derived from an EMBL/GenBank/DDBJ whole genome shotgun (WGS) entry which is preliminary data.</text>
</comment>
<protein>
    <recommendedName>
        <fullName evidence="7">Non-structural maintenance of chromosomes element 4</fullName>
    </recommendedName>
</protein>
<dbReference type="PANTHER" id="PTHR16140">
    <property type="entry name" value="NON-STRUCTURAL MAINTENANCE OF CHROMOSOMES ELEMENT 4"/>
    <property type="match status" value="1"/>
</dbReference>
<evidence type="ECO:0000313" key="11">
    <source>
        <dbReference type="Proteomes" id="UP001347796"/>
    </source>
</evidence>
<dbReference type="Pfam" id="PF15412">
    <property type="entry name" value="Nse4-Nse3_bdg"/>
    <property type="match status" value="1"/>
</dbReference>
<dbReference type="Pfam" id="PF08743">
    <property type="entry name" value="Nse4_C"/>
    <property type="match status" value="1"/>
</dbReference>
<organism evidence="10 11">
    <name type="scientific">Patella caerulea</name>
    <name type="common">Rayed Mediterranean limpet</name>
    <dbReference type="NCBI Taxonomy" id="87958"/>
    <lineage>
        <taxon>Eukaryota</taxon>
        <taxon>Metazoa</taxon>
        <taxon>Spiralia</taxon>
        <taxon>Lophotrochozoa</taxon>
        <taxon>Mollusca</taxon>
        <taxon>Gastropoda</taxon>
        <taxon>Patellogastropoda</taxon>
        <taxon>Patelloidea</taxon>
        <taxon>Patellidae</taxon>
        <taxon>Patella</taxon>
    </lineage>
</organism>
<dbReference type="GO" id="GO:0006310">
    <property type="term" value="P:DNA recombination"/>
    <property type="evidence" value="ECO:0007669"/>
    <property type="project" value="UniProtKB-UniRule"/>
</dbReference>
<dbReference type="InterPro" id="IPR014854">
    <property type="entry name" value="Nse4_C"/>
</dbReference>
<evidence type="ECO:0000259" key="8">
    <source>
        <dbReference type="Pfam" id="PF08743"/>
    </source>
</evidence>
<evidence type="ECO:0000256" key="2">
    <source>
        <dbReference type="ARBA" id="ARBA00008997"/>
    </source>
</evidence>
<proteinExistence type="inferred from homology"/>
<reference evidence="10 11" key="1">
    <citation type="submission" date="2024-01" db="EMBL/GenBank/DDBJ databases">
        <title>The genome of the rayed Mediterranean limpet Patella caerulea (Linnaeus, 1758).</title>
        <authorList>
            <person name="Anh-Thu Weber A."/>
            <person name="Halstead-Nussloch G."/>
        </authorList>
    </citation>
    <scope>NUCLEOTIDE SEQUENCE [LARGE SCALE GENOMIC DNA]</scope>
    <source>
        <strain evidence="10">AATW-2023a</strain>
        <tissue evidence="10">Whole specimen</tissue>
    </source>
</reference>
<accession>A0AAN8K6T3</accession>
<dbReference type="EMBL" id="JAZGQO010000006">
    <property type="protein sequence ID" value="KAK6185614.1"/>
    <property type="molecule type" value="Genomic_DNA"/>
</dbReference>
<evidence type="ECO:0000256" key="1">
    <source>
        <dbReference type="ARBA" id="ARBA00004123"/>
    </source>
</evidence>
<feature type="domain" description="Nse4/EID protein Nse3/MAGE-binding" evidence="9">
    <location>
        <begin position="87"/>
        <end position="122"/>
    </location>
</feature>
<dbReference type="GO" id="GO:0005634">
    <property type="term" value="C:nucleus"/>
    <property type="evidence" value="ECO:0007669"/>
    <property type="project" value="UniProtKB-SubCell"/>
</dbReference>
<gene>
    <name evidence="10" type="ORF">SNE40_007810</name>
</gene>
<evidence type="ECO:0000256" key="7">
    <source>
        <dbReference type="RuleBase" id="RU365071"/>
    </source>
</evidence>
<dbReference type="GO" id="GO:0030915">
    <property type="term" value="C:Smc5-Smc6 complex"/>
    <property type="evidence" value="ECO:0007669"/>
    <property type="project" value="UniProtKB-UniRule"/>
</dbReference>
<dbReference type="PANTHER" id="PTHR16140:SF0">
    <property type="entry name" value="NON-STRUCTURAL MAINTENANCE OF CHROMOSOMES ELEMENT 4"/>
    <property type="match status" value="1"/>
</dbReference>
<dbReference type="InterPro" id="IPR027786">
    <property type="entry name" value="Nse4/EID"/>
</dbReference>
<evidence type="ECO:0000256" key="4">
    <source>
        <dbReference type="ARBA" id="ARBA00023172"/>
    </source>
</evidence>